<dbReference type="AlphaFoldDB" id="A0A846TM13"/>
<evidence type="ECO:0000313" key="1">
    <source>
        <dbReference type="EMBL" id="NKE07819.1"/>
    </source>
</evidence>
<evidence type="ECO:0000313" key="2">
    <source>
        <dbReference type="Proteomes" id="UP000587942"/>
    </source>
</evidence>
<dbReference type="Proteomes" id="UP000587942">
    <property type="component" value="Unassembled WGS sequence"/>
</dbReference>
<comment type="caution">
    <text evidence="1">The sequence shown here is derived from an EMBL/GenBank/DDBJ whole genome shotgun (WGS) entry which is preliminary data.</text>
</comment>
<organism evidence="1 2">
    <name type="scientific">Mesobacillus selenatarsenatis</name>
    <dbReference type="NCBI Taxonomy" id="388741"/>
    <lineage>
        <taxon>Bacteria</taxon>
        <taxon>Bacillati</taxon>
        <taxon>Bacillota</taxon>
        <taxon>Bacilli</taxon>
        <taxon>Bacillales</taxon>
        <taxon>Bacillaceae</taxon>
        <taxon>Mesobacillus</taxon>
    </lineage>
</organism>
<name>A0A846TM13_9BACI</name>
<dbReference type="EMBL" id="JAAVUM010000020">
    <property type="protein sequence ID" value="NKE07819.1"/>
    <property type="molecule type" value="Genomic_DNA"/>
</dbReference>
<proteinExistence type="predicted"/>
<sequence>MPSEEEYADEKIRRSLDAFSKLVDSHEIINIEGSMHAYVWMKLPEQAGLAVKHFLERVAEH</sequence>
<gene>
    <name evidence="1" type="ORF">GWK17_20425</name>
</gene>
<accession>A0A846TM13</accession>
<reference evidence="1 2" key="1">
    <citation type="submission" date="2020-03" db="EMBL/GenBank/DDBJ databases">
        <authorList>
            <person name="Sun Q."/>
        </authorList>
    </citation>
    <scope>NUCLEOTIDE SEQUENCE [LARGE SCALE GENOMIC DNA]</scope>
    <source>
        <strain evidence="1 2">KACC 21451</strain>
    </source>
</reference>
<protein>
    <submittedName>
        <fullName evidence="1">Uncharacterized protein</fullName>
    </submittedName>
</protein>